<evidence type="ECO:0000313" key="1">
    <source>
        <dbReference type="EMBL" id="KLT41826.1"/>
    </source>
</evidence>
<dbReference type="EMBL" id="KQ087212">
    <property type="protein sequence ID" value="KLT41826.1"/>
    <property type="molecule type" value="Genomic_DNA"/>
</dbReference>
<name>A0A0J0XL36_9TREE</name>
<keyword evidence="2" id="KW-1185">Reference proteome</keyword>
<dbReference type="Proteomes" id="UP000053611">
    <property type="component" value="Unassembled WGS sequence"/>
</dbReference>
<dbReference type="AlphaFoldDB" id="A0A0J0XL36"/>
<dbReference type="RefSeq" id="XP_018278317.1">
    <property type="nucleotide sequence ID" value="XM_018419277.1"/>
</dbReference>
<reference evidence="1 2" key="1">
    <citation type="submission" date="2015-03" db="EMBL/GenBank/DDBJ databases">
        <title>Genomics and transcriptomics of the oil-accumulating basidiomycete yeast T. oleaginosus allow insights into substrate utilization and the diverse evolutionary trajectories of mating systems in fungi.</title>
        <authorList>
            <consortium name="DOE Joint Genome Institute"/>
            <person name="Kourist R."/>
            <person name="Kracht O."/>
            <person name="Bracharz F."/>
            <person name="Lipzen A."/>
            <person name="Nolan M."/>
            <person name="Ohm R."/>
            <person name="Grigoriev I."/>
            <person name="Sun S."/>
            <person name="Heitman J."/>
            <person name="Bruck T."/>
            <person name="Nowrousian M."/>
        </authorList>
    </citation>
    <scope>NUCLEOTIDE SEQUENCE [LARGE SCALE GENOMIC DNA]</scope>
    <source>
        <strain evidence="1 2">IBC0246</strain>
    </source>
</reference>
<proteinExistence type="predicted"/>
<dbReference type="GeneID" id="28979880"/>
<organism evidence="1 2">
    <name type="scientific">Cutaneotrichosporon oleaginosum</name>
    <dbReference type="NCBI Taxonomy" id="879819"/>
    <lineage>
        <taxon>Eukaryota</taxon>
        <taxon>Fungi</taxon>
        <taxon>Dikarya</taxon>
        <taxon>Basidiomycota</taxon>
        <taxon>Agaricomycotina</taxon>
        <taxon>Tremellomycetes</taxon>
        <taxon>Trichosporonales</taxon>
        <taxon>Trichosporonaceae</taxon>
        <taxon>Cutaneotrichosporon</taxon>
    </lineage>
</organism>
<gene>
    <name evidence="1" type="ORF">CC85DRAFT_103843</name>
</gene>
<protein>
    <submittedName>
        <fullName evidence="1">Uncharacterized protein</fullName>
    </submittedName>
</protein>
<sequence length="101" mass="11061">MTQARCAGLIMELRVKCVAWPNLARGSLDGLLPAHLIQPCSRMHAASPNAHRFSYCAALKLLPKIPRRGTLLLDPQENGVHCGGVAVDARVWVSPMLRPRL</sequence>
<evidence type="ECO:0000313" key="2">
    <source>
        <dbReference type="Proteomes" id="UP000053611"/>
    </source>
</evidence>
<accession>A0A0J0XL36</accession>